<dbReference type="OrthoDB" id="8538786at2"/>
<keyword evidence="5 7" id="KW-1133">Transmembrane helix</keyword>
<evidence type="ECO:0000256" key="2">
    <source>
        <dbReference type="ARBA" id="ARBA00007430"/>
    </source>
</evidence>
<organism evidence="8 9">
    <name type="scientific">Providencia heimbachae ATCC 35613</name>
    <dbReference type="NCBI Taxonomy" id="1354272"/>
    <lineage>
        <taxon>Bacteria</taxon>
        <taxon>Pseudomonadati</taxon>
        <taxon>Pseudomonadota</taxon>
        <taxon>Gammaproteobacteria</taxon>
        <taxon>Enterobacterales</taxon>
        <taxon>Morganellaceae</taxon>
        <taxon>Providencia</taxon>
    </lineage>
</organism>
<evidence type="ECO:0000256" key="7">
    <source>
        <dbReference type="SAM" id="Phobius"/>
    </source>
</evidence>
<feature type="transmembrane region" description="Helical" evidence="7">
    <location>
        <begin position="441"/>
        <end position="463"/>
    </location>
</feature>
<dbReference type="InterPro" id="IPR050833">
    <property type="entry name" value="Poly_Biosynth_Transport"/>
</dbReference>
<feature type="transmembrane region" description="Helical" evidence="7">
    <location>
        <begin position="153"/>
        <end position="175"/>
    </location>
</feature>
<reference evidence="8 9" key="1">
    <citation type="submission" date="2016-04" db="EMBL/GenBank/DDBJ databases">
        <title>ATOL: Assembling a taxonomically balanced genome-scale reconstruction of the evolutionary history of the Enterobacteriaceae.</title>
        <authorList>
            <person name="Plunkett G.III."/>
            <person name="Neeno-Eckwall E.C."/>
            <person name="Glasner J.D."/>
            <person name="Perna N.T."/>
        </authorList>
    </citation>
    <scope>NUCLEOTIDE SEQUENCE [LARGE SCALE GENOMIC DNA]</scope>
    <source>
        <strain evidence="8 9">ATCC 35613</strain>
    </source>
</reference>
<dbReference type="Pfam" id="PF13440">
    <property type="entry name" value="Polysacc_synt_3"/>
    <property type="match status" value="1"/>
</dbReference>
<feature type="transmembrane region" description="Helical" evidence="7">
    <location>
        <begin position="45"/>
        <end position="69"/>
    </location>
</feature>
<feature type="transmembrane region" description="Helical" evidence="7">
    <location>
        <begin position="325"/>
        <end position="347"/>
    </location>
</feature>
<comment type="caution">
    <text evidence="8">The sequence shown here is derived from an EMBL/GenBank/DDBJ whole genome shotgun (WGS) entry which is preliminary data.</text>
</comment>
<feature type="transmembrane region" description="Helical" evidence="7">
    <location>
        <begin position="415"/>
        <end position="434"/>
    </location>
</feature>
<feature type="transmembrane region" description="Helical" evidence="7">
    <location>
        <begin position="113"/>
        <end position="132"/>
    </location>
</feature>
<feature type="transmembrane region" description="Helical" evidence="7">
    <location>
        <begin position="21"/>
        <end position="39"/>
    </location>
</feature>
<dbReference type="CDD" id="cd13127">
    <property type="entry name" value="MATE_tuaB_like"/>
    <property type="match status" value="1"/>
</dbReference>
<sequence>MNNNLKQKATSGLKWSAIERLATQVVQLAVMLVLARMLGPHAFGLIGMLAVFISVSQVFVDSGLSSALIRKQDRTEEDYSTAFYFNIVIAFICYAILYFSAPYIADFYKQPELTSLTRVLSLVVIINALAIIQRTKLSINMDFKTQAKASLAAVIISSLVAFSMAYFGFGVWSLVGQTLSYAAFNALFLNILHRWLPILSFNTESFRQLFDFGSKLMLSGVIDSIYQNIYQIVIGKKFNVLDVGYFTQANQLVRTPAMTMTSIIQRVTYPMLSSIQNDEQRLNNAYLLTLRVSAAVIFPLLFGFAVVADPLIPELLGREWQPAALFARILAIGLLLYPIHAINLNYLQVKGRSDLFLKLEILKKIITTIILVITIPYGIKVICIGIVIQSYLALFINTYYNGKIGKLSGYIQLKALFPIWLIALITCSAALFITKLIAIPPWFSIALIILIACVFYIFSIRFFQKDLYQYLILNTLPKKLTKNYE</sequence>
<dbReference type="GO" id="GO:0005886">
    <property type="term" value="C:plasma membrane"/>
    <property type="evidence" value="ECO:0007669"/>
    <property type="project" value="UniProtKB-SubCell"/>
</dbReference>
<dbReference type="RefSeq" id="WP_068908280.1">
    <property type="nucleotide sequence ID" value="NZ_LXEW01000022.1"/>
</dbReference>
<proteinExistence type="inferred from homology"/>
<keyword evidence="4 7" id="KW-0812">Transmembrane</keyword>
<evidence type="ECO:0000313" key="9">
    <source>
        <dbReference type="Proteomes" id="UP000078224"/>
    </source>
</evidence>
<feature type="transmembrane region" description="Helical" evidence="7">
    <location>
        <begin position="81"/>
        <end position="101"/>
    </location>
</feature>
<evidence type="ECO:0000256" key="6">
    <source>
        <dbReference type="ARBA" id="ARBA00023136"/>
    </source>
</evidence>
<feature type="transmembrane region" description="Helical" evidence="7">
    <location>
        <begin position="285"/>
        <end position="305"/>
    </location>
</feature>
<keyword evidence="9" id="KW-1185">Reference proteome</keyword>
<evidence type="ECO:0000313" key="8">
    <source>
        <dbReference type="EMBL" id="OAT52676.1"/>
    </source>
</evidence>
<feature type="transmembrane region" description="Helical" evidence="7">
    <location>
        <begin position="181"/>
        <end position="201"/>
    </location>
</feature>
<evidence type="ECO:0000256" key="5">
    <source>
        <dbReference type="ARBA" id="ARBA00022989"/>
    </source>
</evidence>
<keyword evidence="3" id="KW-1003">Cell membrane</keyword>
<accession>A0A1B7JXR5</accession>
<dbReference type="PANTHER" id="PTHR30250:SF10">
    <property type="entry name" value="LIPOPOLYSACCHARIDE BIOSYNTHESIS PROTEIN WZXC"/>
    <property type="match status" value="1"/>
</dbReference>
<dbReference type="PANTHER" id="PTHR30250">
    <property type="entry name" value="PST FAMILY PREDICTED COLANIC ACID TRANSPORTER"/>
    <property type="match status" value="1"/>
</dbReference>
<gene>
    <name evidence="8" type="ORF">M998_1538</name>
</gene>
<dbReference type="Proteomes" id="UP000078224">
    <property type="component" value="Unassembled WGS sequence"/>
</dbReference>
<dbReference type="AlphaFoldDB" id="A0A1B7JXR5"/>
<keyword evidence="6 7" id="KW-0472">Membrane</keyword>
<comment type="subcellular location">
    <subcellularLocation>
        <location evidence="1">Cell membrane</location>
        <topology evidence="1">Multi-pass membrane protein</topology>
    </subcellularLocation>
</comment>
<evidence type="ECO:0000256" key="1">
    <source>
        <dbReference type="ARBA" id="ARBA00004651"/>
    </source>
</evidence>
<comment type="similarity">
    <text evidence="2">Belongs to the polysaccharide synthase family.</text>
</comment>
<name>A0A1B7JXR5_9GAMM</name>
<evidence type="ECO:0000256" key="4">
    <source>
        <dbReference type="ARBA" id="ARBA00022692"/>
    </source>
</evidence>
<dbReference type="EMBL" id="LXEW01000022">
    <property type="protein sequence ID" value="OAT52676.1"/>
    <property type="molecule type" value="Genomic_DNA"/>
</dbReference>
<feature type="transmembrane region" description="Helical" evidence="7">
    <location>
        <begin position="368"/>
        <end position="395"/>
    </location>
</feature>
<evidence type="ECO:0000256" key="3">
    <source>
        <dbReference type="ARBA" id="ARBA00022475"/>
    </source>
</evidence>
<dbReference type="PATRIC" id="fig|1354272.4.peg.1562"/>
<protein>
    <submittedName>
        <fullName evidence="8">Lipopolysaccharide biosynthesis protein</fullName>
    </submittedName>
</protein>